<dbReference type="Proteomes" id="UP000019141">
    <property type="component" value="Unassembled WGS sequence"/>
</dbReference>
<protein>
    <submittedName>
        <fullName evidence="1">Uncharacterized protein</fullName>
    </submittedName>
</protein>
<proteinExistence type="predicted"/>
<keyword evidence="2" id="KW-1185">Reference proteome</keyword>
<evidence type="ECO:0000313" key="2">
    <source>
        <dbReference type="Proteomes" id="UP000019141"/>
    </source>
</evidence>
<evidence type="ECO:0000313" key="1">
    <source>
        <dbReference type="EMBL" id="ETW98322.1"/>
    </source>
</evidence>
<dbReference type="AlphaFoldDB" id="W4LK35"/>
<organism evidence="1 2">
    <name type="scientific">Entotheonella factor</name>
    <dbReference type="NCBI Taxonomy" id="1429438"/>
    <lineage>
        <taxon>Bacteria</taxon>
        <taxon>Pseudomonadati</taxon>
        <taxon>Nitrospinota/Tectimicrobiota group</taxon>
        <taxon>Candidatus Tectimicrobiota</taxon>
        <taxon>Candidatus Entotheonellia</taxon>
        <taxon>Candidatus Entotheonellales</taxon>
        <taxon>Candidatus Entotheonellaceae</taxon>
        <taxon>Candidatus Entotheonella</taxon>
    </lineage>
</organism>
<comment type="caution">
    <text evidence="1">The sequence shown here is derived from an EMBL/GenBank/DDBJ whole genome shotgun (WGS) entry which is preliminary data.</text>
</comment>
<accession>W4LK35</accession>
<gene>
    <name evidence="1" type="ORF">ETSY1_19310</name>
</gene>
<reference evidence="1 2" key="1">
    <citation type="journal article" date="2014" name="Nature">
        <title>An environmental bacterial taxon with a large and distinct metabolic repertoire.</title>
        <authorList>
            <person name="Wilson M.C."/>
            <person name="Mori T."/>
            <person name="Ruckert C."/>
            <person name="Uria A.R."/>
            <person name="Helf M.J."/>
            <person name="Takada K."/>
            <person name="Gernert C."/>
            <person name="Steffens U.A."/>
            <person name="Heycke N."/>
            <person name="Schmitt S."/>
            <person name="Rinke C."/>
            <person name="Helfrich E.J."/>
            <person name="Brachmann A.O."/>
            <person name="Gurgui C."/>
            <person name="Wakimoto T."/>
            <person name="Kracht M."/>
            <person name="Crusemann M."/>
            <person name="Hentschel U."/>
            <person name="Abe I."/>
            <person name="Matsunaga S."/>
            <person name="Kalinowski J."/>
            <person name="Takeyama H."/>
            <person name="Piel J."/>
        </authorList>
    </citation>
    <scope>NUCLEOTIDE SEQUENCE [LARGE SCALE GENOMIC DNA]</scope>
    <source>
        <strain evidence="2">TSY1</strain>
    </source>
</reference>
<sequence>MGHVDGTNQQEVIAHFSLLLVQLGSLLESMIGVDATAAVLWSALLSARREHPVLHNLEIDTDGGHIVQLQANRINIDPTELQNSLVAYIDGIVTLVADITGEVLVLKIAPLIQQFQQRLEG</sequence>
<dbReference type="HOGENOM" id="CLU_2033805_0_0_7"/>
<name>W4LK35_ENTF1</name>
<dbReference type="EMBL" id="AZHW01000565">
    <property type="protein sequence ID" value="ETW98322.1"/>
    <property type="molecule type" value="Genomic_DNA"/>
</dbReference>